<organism evidence="5 6">
    <name type="scientific">Gadus morhua</name>
    <name type="common">Atlantic cod</name>
    <dbReference type="NCBI Taxonomy" id="8049"/>
    <lineage>
        <taxon>Eukaryota</taxon>
        <taxon>Metazoa</taxon>
        <taxon>Chordata</taxon>
        <taxon>Craniata</taxon>
        <taxon>Vertebrata</taxon>
        <taxon>Euteleostomi</taxon>
        <taxon>Actinopterygii</taxon>
        <taxon>Neopterygii</taxon>
        <taxon>Teleostei</taxon>
        <taxon>Neoteleostei</taxon>
        <taxon>Acanthomorphata</taxon>
        <taxon>Zeiogadaria</taxon>
        <taxon>Gadariae</taxon>
        <taxon>Gadiformes</taxon>
        <taxon>Gadoidei</taxon>
        <taxon>Gadidae</taxon>
        <taxon>Gadus</taxon>
    </lineage>
</organism>
<evidence type="ECO:0000313" key="5">
    <source>
        <dbReference type="Ensembl" id="ENSGMOP00000006267.2"/>
    </source>
</evidence>
<feature type="disulfide bond" evidence="1">
    <location>
        <begin position="45"/>
        <end position="58"/>
    </location>
</feature>
<dbReference type="Proteomes" id="UP000694546">
    <property type="component" value="Chromosome 1"/>
</dbReference>
<dbReference type="Pfam" id="PF00020">
    <property type="entry name" value="TNFR_c6"/>
    <property type="match status" value="1"/>
</dbReference>
<dbReference type="GO" id="GO:0007165">
    <property type="term" value="P:signal transduction"/>
    <property type="evidence" value="ECO:0007669"/>
    <property type="project" value="InterPro"/>
</dbReference>
<feature type="signal peptide" evidence="3">
    <location>
        <begin position="1"/>
        <end position="29"/>
    </location>
</feature>
<keyword evidence="2" id="KW-1133">Transmembrane helix</keyword>
<reference evidence="5" key="3">
    <citation type="submission" date="2025-09" db="UniProtKB">
        <authorList>
            <consortium name="Ensembl"/>
        </authorList>
    </citation>
    <scope>IDENTIFICATION</scope>
</reference>
<dbReference type="OMA" id="PCISCDE"/>
<dbReference type="SUPFAM" id="SSF57586">
    <property type="entry name" value="TNF receptor-like"/>
    <property type="match status" value="2"/>
</dbReference>
<keyword evidence="6" id="KW-1185">Reference proteome</keyword>
<reference evidence="5" key="1">
    <citation type="submission" date="2019-07" db="EMBL/GenBank/DDBJ databases">
        <authorList>
            <consortium name="Wellcome Sanger Institute Data Sharing"/>
        </authorList>
    </citation>
    <scope>NUCLEOTIDE SEQUENCE [LARGE SCALE GENOMIC DNA]</scope>
</reference>
<name>A0A8C5F584_GADMO</name>
<dbReference type="GO" id="GO:0004888">
    <property type="term" value="F:transmembrane signaling receptor activity"/>
    <property type="evidence" value="ECO:0007669"/>
    <property type="project" value="InterPro"/>
</dbReference>
<dbReference type="PROSITE" id="PS00652">
    <property type="entry name" value="TNFR_NGFR_1"/>
    <property type="match status" value="1"/>
</dbReference>
<accession>A0A8C5F584</accession>
<evidence type="ECO:0000256" key="3">
    <source>
        <dbReference type="SAM" id="SignalP"/>
    </source>
</evidence>
<feature type="chain" id="PRO_5034859554" description="TNFR-Cys domain-containing protein" evidence="3">
    <location>
        <begin position="30"/>
        <end position="278"/>
    </location>
</feature>
<dbReference type="PANTHER" id="PTHR46838">
    <property type="entry name" value="TUMOR NECROSIS FACTOR RECEPTOR SUPERFAMILY MEMBER 14"/>
    <property type="match status" value="1"/>
</dbReference>
<dbReference type="FunFam" id="2.10.50.10:FF:000065">
    <property type="entry name" value="TNF receptor superfamily member 14"/>
    <property type="match status" value="1"/>
</dbReference>
<dbReference type="GO" id="GO:0050829">
    <property type="term" value="P:defense response to Gram-negative bacterium"/>
    <property type="evidence" value="ECO:0007669"/>
    <property type="project" value="TreeGrafter"/>
</dbReference>
<dbReference type="PANTHER" id="PTHR46838:SF1">
    <property type="entry name" value="TUMOR NECROSIS FACTOR RECEPTOR SUPERFAMILY MEMBER 14"/>
    <property type="match status" value="1"/>
</dbReference>
<dbReference type="GO" id="GO:0006915">
    <property type="term" value="P:apoptotic process"/>
    <property type="evidence" value="ECO:0007669"/>
    <property type="project" value="InterPro"/>
</dbReference>
<proteinExistence type="predicted"/>
<dbReference type="GO" id="GO:2000406">
    <property type="term" value="P:positive regulation of T cell migration"/>
    <property type="evidence" value="ECO:0007669"/>
    <property type="project" value="TreeGrafter"/>
</dbReference>
<feature type="disulfide bond" evidence="1">
    <location>
        <begin position="69"/>
        <end position="84"/>
    </location>
</feature>
<feature type="transmembrane region" description="Helical" evidence="2">
    <location>
        <begin position="203"/>
        <end position="225"/>
    </location>
</feature>
<evidence type="ECO:0000313" key="6">
    <source>
        <dbReference type="Proteomes" id="UP000694546"/>
    </source>
</evidence>
<feature type="repeat" description="TNFR-Cys" evidence="1">
    <location>
        <begin position="32"/>
        <end position="66"/>
    </location>
</feature>
<dbReference type="Gene3D" id="2.10.50.10">
    <property type="entry name" value="Tumor Necrosis Factor Receptor, subunit A, domain 2"/>
    <property type="match status" value="3"/>
</dbReference>
<feature type="domain" description="TNFR-Cys" evidence="4">
    <location>
        <begin position="68"/>
        <end position="110"/>
    </location>
</feature>
<sequence>MLFFYVEFIFKIYLGLLLFHIDFIDNATASANCRPAEYSTEEGCCPNCPPGMYVSRHCTGFRSTSCASCTEGTFQDGDNGREQCFACKHCDAGLGLKVKKSCSSTSDAVCEVLDGFFCSDSNGGGCRAAQRHTVCSPGQYIGQRGTADKDTECLHCTDGTFSNGTSTSCQNHTKCESKELKQVKPGTDSTDSECGEHSPQTGLVAGVIPGVILLMALMGLIIAIIHRKNKRGKETQLFAVGAEKTDITKRVWRLAVCPDSLLPSLPVTSPLMSTDSPA</sequence>
<keyword evidence="2" id="KW-0812">Transmembrane</keyword>
<dbReference type="GO" id="GO:0009897">
    <property type="term" value="C:external side of plasma membrane"/>
    <property type="evidence" value="ECO:0007669"/>
    <property type="project" value="TreeGrafter"/>
</dbReference>
<dbReference type="InterPro" id="IPR001368">
    <property type="entry name" value="TNFR/NGFR_Cys_rich_reg"/>
</dbReference>
<dbReference type="GO" id="GO:0002720">
    <property type="term" value="P:positive regulation of cytokine production involved in immune response"/>
    <property type="evidence" value="ECO:0007669"/>
    <property type="project" value="TreeGrafter"/>
</dbReference>
<reference evidence="5" key="2">
    <citation type="submission" date="2025-08" db="UniProtKB">
        <authorList>
            <consortium name="Ensembl"/>
        </authorList>
    </citation>
    <scope>IDENTIFICATION</scope>
</reference>
<protein>
    <recommendedName>
        <fullName evidence="4">TNFR-Cys domain-containing protein</fullName>
    </recommendedName>
</protein>
<keyword evidence="1" id="KW-1015">Disulfide bond</keyword>
<dbReference type="PROSITE" id="PS50050">
    <property type="entry name" value="TNFR_NGFR_2"/>
    <property type="match status" value="2"/>
</dbReference>
<dbReference type="GeneTree" id="ENSGT00950000183126"/>
<feature type="repeat" description="TNFR-Cys" evidence="1">
    <location>
        <begin position="68"/>
        <end position="110"/>
    </location>
</feature>
<dbReference type="CDD" id="cd00185">
    <property type="entry name" value="TNFRSF"/>
    <property type="match status" value="1"/>
</dbReference>
<dbReference type="GO" id="GO:0006955">
    <property type="term" value="P:immune response"/>
    <property type="evidence" value="ECO:0007669"/>
    <property type="project" value="InterPro"/>
</dbReference>
<feature type="disulfide bond" evidence="1">
    <location>
        <begin position="48"/>
        <end position="66"/>
    </location>
</feature>
<dbReference type="GO" id="GO:0050830">
    <property type="term" value="P:defense response to Gram-positive bacterium"/>
    <property type="evidence" value="ECO:0007669"/>
    <property type="project" value="TreeGrafter"/>
</dbReference>
<dbReference type="GO" id="GO:0046642">
    <property type="term" value="P:negative regulation of alpha-beta T cell proliferation"/>
    <property type="evidence" value="ECO:0007669"/>
    <property type="project" value="TreeGrafter"/>
</dbReference>
<feature type="domain" description="TNFR-Cys" evidence="4">
    <location>
        <begin position="32"/>
        <end position="66"/>
    </location>
</feature>
<dbReference type="Ensembl" id="ENSGMOT00000006448.2">
    <property type="protein sequence ID" value="ENSGMOP00000006267.2"/>
    <property type="gene ID" value="ENSGMOG00000005884.2"/>
</dbReference>
<evidence type="ECO:0000256" key="1">
    <source>
        <dbReference type="PROSITE-ProRule" id="PRU00206"/>
    </source>
</evidence>
<dbReference type="InterPro" id="IPR008063">
    <property type="entry name" value="Fas_rcpt"/>
</dbReference>
<dbReference type="SMART" id="SM00208">
    <property type="entry name" value="TNFR"/>
    <property type="match status" value="4"/>
</dbReference>
<dbReference type="PRINTS" id="PR01680">
    <property type="entry name" value="TNFACTORR6"/>
</dbReference>
<evidence type="ECO:0000259" key="4">
    <source>
        <dbReference type="PROSITE" id="PS50050"/>
    </source>
</evidence>
<keyword evidence="2" id="KW-0472">Membrane</keyword>
<dbReference type="CDD" id="cd13405">
    <property type="entry name" value="TNFRSF14_teleost"/>
    <property type="match status" value="1"/>
</dbReference>
<dbReference type="AlphaFoldDB" id="A0A8C5F584"/>
<keyword evidence="3" id="KW-0732">Signal</keyword>
<dbReference type="FunFam" id="2.10.50.10:FF:000009">
    <property type="entry name" value="Tumor necrosis factor receptor superfamily member 14"/>
    <property type="match status" value="1"/>
</dbReference>
<evidence type="ECO:0000256" key="2">
    <source>
        <dbReference type="SAM" id="Phobius"/>
    </source>
</evidence>
<comment type="caution">
    <text evidence="1">Lacks conserved residue(s) required for the propagation of feature annotation.</text>
</comment>